<protein>
    <submittedName>
        <fullName evidence="3">Uncharacterized protein</fullName>
    </submittedName>
</protein>
<evidence type="ECO:0000256" key="1">
    <source>
        <dbReference type="SAM" id="MobiDB-lite"/>
    </source>
</evidence>
<feature type="compositionally biased region" description="Polar residues" evidence="1">
    <location>
        <begin position="24"/>
        <end position="46"/>
    </location>
</feature>
<proteinExistence type="predicted"/>
<keyword evidence="4" id="KW-1185">Reference proteome</keyword>
<evidence type="ECO:0000313" key="4">
    <source>
        <dbReference type="Proteomes" id="UP000773614"/>
    </source>
</evidence>
<reference evidence="3" key="1">
    <citation type="submission" date="2019-03" db="EMBL/GenBank/DDBJ databases">
        <title>Afifella sp. nov., isolated from activated sludge.</title>
        <authorList>
            <person name="Li Q."/>
            <person name="Liu Y."/>
        </authorList>
    </citation>
    <scope>NUCLEOTIDE SEQUENCE</scope>
    <source>
        <strain evidence="3">L72</strain>
    </source>
</reference>
<name>A0A964T7Z4_9HYPH</name>
<evidence type="ECO:0000313" key="3">
    <source>
        <dbReference type="EMBL" id="MYZ50124.1"/>
    </source>
</evidence>
<keyword evidence="2" id="KW-0732">Signal</keyword>
<sequence length="108" mass="10791">MTRFGLIAGASLAALVALGIGPSLAQTQGGASGGQPPQDSAKMNESGQGAQQPGDDGPDWRDRWRAWHEQMRNDGGPGMMGGWWGMGPGMMGGWGGGPGAGAGPGWGG</sequence>
<dbReference type="AlphaFoldDB" id="A0A964T7Z4"/>
<dbReference type="RefSeq" id="WP_205521010.1">
    <property type="nucleotide sequence ID" value="NZ_SPKJ01000125.1"/>
</dbReference>
<dbReference type="Proteomes" id="UP000773614">
    <property type="component" value="Unassembled WGS sequence"/>
</dbReference>
<gene>
    <name evidence="3" type="ORF">E4O86_20670</name>
</gene>
<organism evidence="3 4">
    <name type="scientific">Propylenella binzhouense</name>
    <dbReference type="NCBI Taxonomy" id="2555902"/>
    <lineage>
        <taxon>Bacteria</taxon>
        <taxon>Pseudomonadati</taxon>
        <taxon>Pseudomonadota</taxon>
        <taxon>Alphaproteobacteria</taxon>
        <taxon>Hyphomicrobiales</taxon>
        <taxon>Propylenellaceae</taxon>
        <taxon>Propylenella</taxon>
    </lineage>
</organism>
<feature type="non-terminal residue" evidence="3">
    <location>
        <position position="108"/>
    </location>
</feature>
<accession>A0A964T7Z4</accession>
<feature type="signal peptide" evidence="2">
    <location>
        <begin position="1"/>
        <end position="25"/>
    </location>
</feature>
<feature type="chain" id="PRO_5037880414" evidence="2">
    <location>
        <begin position="26"/>
        <end position="108"/>
    </location>
</feature>
<feature type="region of interest" description="Disordered" evidence="1">
    <location>
        <begin position="24"/>
        <end position="63"/>
    </location>
</feature>
<comment type="caution">
    <text evidence="3">The sequence shown here is derived from an EMBL/GenBank/DDBJ whole genome shotgun (WGS) entry which is preliminary data.</text>
</comment>
<dbReference type="EMBL" id="SPKJ01000125">
    <property type="protein sequence ID" value="MYZ50124.1"/>
    <property type="molecule type" value="Genomic_DNA"/>
</dbReference>
<evidence type="ECO:0000256" key="2">
    <source>
        <dbReference type="SAM" id="SignalP"/>
    </source>
</evidence>